<sequence length="173" mass="19567">MVSATNVLRRQWRESGDRLERRLAGMSDAEFFWEPAPGCWTVRAHPTLPGRWDIDYDWTTPEPPPLTTIAWRLVHLANGNWIYWEHAFGPGVRMFPDLVVPGSAAAARAYWQDSRAPVSDWLERATDESLRELRPSHLGEPRSAGDVVLALVDEQTHHGAEIALLRDLHRAGG</sequence>
<dbReference type="Pfam" id="PF12867">
    <property type="entry name" value="DinB_2"/>
    <property type="match status" value="1"/>
</dbReference>
<dbReference type="SUPFAM" id="SSF109854">
    <property type="entry name" value="DinB/YfiT-like putative metalloenzymes"/>
    <property type="match status" value="2"/>
</dbReference>
<dbReference type="Proteomes" id="UP000604117">
    <property type="component" value="Unassembled WGS sequence"/>
</dbReference>
<dbReference type="EMBL" id="BONE01000020">
    <property type="protein sequence ID" value="GIF73326.1"/>
    <property type="molecule type" value="Genomic_DNA"/>
</dbReference>
<name>A0ABQ4CPX3_9ACTN</name>
<dbReference type="InterPro" id="IPR024775">
    <property type="entry name" value="DinB-like"/>
</dbReference>
<evidence type="ECO:0000313" key="3">
    <source>
        <dbReference type="Proteomes" id="UP000604117"/>
    </source>
</evidence>
<organism evidence="2 3">
    <name type="scientific">Asanoa siamensis</name>
    <dbReference type="NCBI Taxonomy" id="926357"/>
    <lineage>
        <taxon>Bacteria</taxon>
        <taxon>Bacillati</taxon>
        <taxon>Actinomycetota</taxon>
        <taxon>Actinomycetes</taxon>
        <taxon>Micromonosporales</taxon>
        <taxon>Micromonosporaceae</taxon>
        <taxon>Asanoa</taxon>
    </lineage>
</organism>
<feature type="domain" description="DinB-like" evidence="1">
    <location>
        <begin position="57"/>
        <end position="162"/>
    </location>
</feature>
<dbReference type="Gene3D" id="1.20.120.450">
    <property type="entry name" value="dinb family like domain"/>
    <property type="match status" value="1"/>
</dbReference>
<evidence type="ECO:0000313" key="2">
    <source>
        <dbReference type="EMBL" id="GIF73326.1"/>
    </source>
</evidence>
<comment type="caution">
    <text evidence="2">The sequence shown here is derived from an EMBL/GenBank/DDBJ whole genome shotgun (WGS) entry which is preliminary data.</text>
</comment>
<accession>A0ABQ4CPX3</accession>
<gene>
    <name evidence="2" type="ORF">Asi02nite_28440</name>
</gene>
<reference evidence="2 3" key="1">
    <citation type="submission" date="2021-01" db="EMBL/GenBank/DDBJ databases">
        <title>Whole genome shotgun sequence of Asanoa siamensis NBRC 107932.</title>
        <authorList>
            <person name="Komaki H."/>
            <person name="Tamura T."/>
        </authorList>
    </citation>
    <scope>NUCLEOTIDE SEQUENCE [LARGE SCALE GENOMIC DNA]</scope>
    <source>
        <strain evidence="2 3">NBRC 107932</strain>
    </source>
</reference>
<proteinExistence type="predicted"/>
<evidence type="ECO:0000259" key="1">
    <source>
        <dbReference type="Pfam" id="PF12867"/>
    </source>
</evidence>
<dbReference type="InterPro" id="IPR034660">
    <property type="entry name" value="DinB/YfiT-like"/>
</dbReference>
<keyword evidence="3" id="KW-1185">Reference proteome</keyword>
<protein>
    <recommendedName>
        <fullName evidence="1">DinB-like domain-containing protein</fullName>
    </recommendedName>
</protein>
<dbReference type="RefSeq" id="WP_203713214.1">
    <property type="nucleotide sequence ID" value="NZ_BONE01000020.1"/>
</dbReference>